<accession>A0A0F9CIG5</accession>
<protein>
    <submittedName>
        <fullName evidence="1">Uncharacterized protein</fullName>
    </submittedName>
</protein>
<evidence type="ECO:0000313" key="1">
    <source>
        <dbReference type="EMBL" id="KKL26222.1"/>
    </source>
</evidence>
<name>A0A0F9CIG5_9ZZZZ</name>
<gene>
    <name evidence="1" type="ORF">LCGC14_2397430</name>
</gene>
<dbReference type="AlphaFoldDB" id="A0A0F9CIG5"/>
<proteinExistence type="predicted"/>
<sequence length="121" mass="13152">MVVMDKSLGEDRKMCPKHGIAHGVCVDPIKAEVPPDAQPAEDFPGIAMTSCTFCGETAITFPHTCDINKVPDLTNRFDPYETLDAIEGAVSSLGFTRGHSLGDRIISHVFALRAYITGMER</sequence>
<reference evidence="1" key="1">
    <citation type="journal article" date="2015" name="Nature">
        <title>Complex archaea that bridge the gap between prokaryotes and eukaryotes.</title>
        <authorList>
            <person name="Spang A."/>
            <person name="Saw J.H."/>
            <person name="Jorgensen S.L."/>
            <person name="Zaremba-Niedzwiedzka K."/>
            <person name="Martijn J."/>
            <person name="Lind A.E."/>
            <person name="van Eijk R."/>
            <person name="Schleper C."/>
            <person name="Guy L."/>
            <person name="Ettema T.J."/>
        </authorList>
    </citation>
    <scope>NUCLEOTIDE SEQUENCE</scope>
</reference>
<organism evidence="1">
    <name type="scientific">marine sediment metagenome</name>
    <dbReference type="NCBI Taxonomy" id="412755"/>
    <lineage>
        <taxon>unclassified sequences</taxon>
        <taxon>metagenomes</taxon>
        <taxon>ecological metagenomes</taxon>
    </lineage>
</organism>
<dbReference type="EMBL" id="LAZR01035914">
    <property type="protein sequence ID" value="KKL26222.1"/>
    <property type="molecule type" value="Genomic_DNA"/>
</dbReference>
<comment type="caution">
    <text evidence="1">The sequence shown here is derived from an EMBL/GenBank/DDBJ whole genome shotgun (WGS) entry which is preliminary data.</text>
</comment>